<keyword evidence="3" id="KW-1185">Reference proteome</keyword>
<dbReference type="Proteomes" id="UP000188533">
    <property type="component" value="Unassembled WGS sequence"/>
</dbReference>
<sequence length="112" mass="12958">MSSAGSPERDQSLAPEVPTSYKSSCTIQLQTYTKAHTGKLKKKEKQKKESVKTKEMEFIFNANTNNYVLIMNQILSKYSLEKRLKATVRHCFQMKMQIPDEKYANLISINMF</sequence>
<reference evidence="2 3" key="2">
    <citation type="submission" date="2017-02" db="EMBL/GenBank/DDBJ databases">
        <title>A genome survey and senescence transcriptome analysis in Lentinula edodes.</title>
        <authorList>
            <person name="Sakamoto Y."/>
            <person name="Nakade K."/>
            <person name="Sato S."/>
            <person name="Yoshida Y."/>
            <person name="Miyazaki K."/>
            <person name="Natsume S."/>
            <person name="Konno N."/>
        </authorList>
    </citation>
    <scope>NUCLEOTIDE SEQUENCE [LARGE SCALE GENOMIC DNA]</scope>
    <source>
        <strain evidence="2 3">NBRC 111202</strain>
    </source>
</reference>
<proteinExistence type="predicted"/>
<evidence type="ECO:0000313" key="3">
    <source>
        <dbReference type="Proteomes" id="UP000188533"/>
    </source>
</evidence>
<dbReference type="AlphaFoldDB" id="A0A1Q3ETM4"/>
<comment type="caution">
    <text evidence="2">The sequence shown here is derived from an EMBL/GenBank/DDBJ whole genome shotgun (WGS) entry which is preliminary data.</text>
</comment>
<gene>
    <name evidence="2" type="ORF">LENED_012821</name>
</gene>
<accession>A0A1Q3ETM4</accession>
<evidence type="ECO:0000256" key="1">
    <source>
        <dbReference type="SAM" id="MobiDB-lite"/>
    </source>
</evidence>
<organism evidence="2 3">
    <name type="scientific">Lentinula edodes</name>
    <name type="common">Shiitake mushroom</name>
    <name type="synonym">Lentinus edodes</name>
    <dbReference type="NCBI Taxonomy" id="5353"/>
    <lineage>
        <taxon>Eukaryota</taxon>
        <taxon>Fungi</taxon>
        <taxon>Dikarya</taxon>
        <taxon>Basidiomycota</taxon>
        <taxon>Agaricomycotina</taxon>
        <taxon>Agaricomycetes</taxon>
        <taxon>Agaricomycetidae</taxon>
        <taxon>Agaricales</taxon>
        <taxon>Marasmiineae</taxon>
        <taxon>Omphalotaceae</taxon>
        <taxon>Lentinula</taxon>
    </lineage>
</organism>
<protein>
    <submittedName>
        <fullName evidence="2">Uncharacterized protein</fullName>
    </submittedName>
</protein>
<evidence type="ECO:0000313" key="2">
    <source>
        <dbReference type="EMBL" id="GAW10539.1"/>
    </source>
</evidence>
<reference evidence="2 3" key="1">
    <citation type="submission" date="2016-08" db="EMBL/GenBank/DDBJ databases">
        <authorList>
            <consortium name="Lentinula edodes genome sequencing consortium"/>
            <person name="Sakamoto Y."/>
            <person name="Nakade K."/>
            <person name="Sato S."/>
            <person name="Yoshida Y."/>
            <person name="Miyazaki K."/>
            <person name="Natsume S."/>
            <person name="Konno N."/>
        </authorList>
    </citation>
    <scope>NUCLEOTIDE SEQUENCE [LARGE SCALE GENOMIC DNA]</scope>
    <source>
        <strain evidence="2 3">NBRC 111202</strain>
    </source>
</reference>
<name>A0A1Q3ETM4_LENED</name>
<feature type="region of interest" description="Disordered" evidence="1">
    <location>
        <begin position="1"/>
        <end position="22"/>
    </location>
</feature>
<dbReference type="EMBL" id="BDGU01001858">
    <property type="protein sequence ID" value="GAW10539.1"/>
    <property type="molecule type" value="Genomic_DNA"/>
</dbReference>